<dbReference type="PANTHER" id="PTHR12436:SF4">
    <property type="entry name" value="LEUKOCYTE RECEPTOR CLUSTER MEMBER 8"/>
    <property type="match status" value="1"/>
</dbReference>
<feature type="compositionally biased region" description="Basic and acidic residues" evidence="1">
    <location>
        <begin position="472"/>
        <end position="483"/>
    </location>
</feature>
<feature type="compositionally biased region" description="Pro residues" evidence="1">
    <location>
        <begin position="149"/>
        <end position="171"/>
    </location>
</feature>
<dbReference type="InterPro" id="IPR005062">
    <property type="entry name" value="SAC3/GANP/THP3_conserved"/>
</dbReference>
<evidence type="ECO:0000256" key="1">
    <source>
        <dbReference type="SAM" id="MobiDB-lite"/>
    </source>
</evidence>
<reference evidence="3 4" key="1">
    <citation type="submission" date="2024-03" db="EMBL/GenBank/DDBJ databases">
        <title>Adaptation during the transition from Ophiocordyceps entomopathogen to insect associate is accompanied by gene loss and intensified selection.</title>
        <authorList>
            <person name="Ward C.M."/>
            <person name="Onetto C.A."/>
            <person name="Borneman A.R."/>
        </authorList>
    </citation>
    <scope>NUCLEOTIDE SEQUENCE [LARGE SCALE GENOMIC DNA]</scope>
    <source>
        <strain evidence="3">AWRI1</strain>
        <tissue evidence="3">Single Adult Female</tissue>
    </source>
</reference>
<feature type="region of interest" description="Disordered" evidence="1">
    <location>
        <begin position="110"/>
        <end position="171"/>
    </location>
</feature>
<dbReference type="Proteomes" id="UP001367676">
    <property type="component" value="Unassembled WGS sequence"/>
</dbReference>
<evidence type="ECO:0000259" key="2">
    <source>
        <dbReference type="Pfam" id="PF03399"/>
    </source>
</evidence>
<comment type="caution">
    <text evidence="3">The sequence shown here is derived from an EMBL/GenBank/DDBJ whole genome shotgun (WGS) entry which is preliminary data.</text>
</comment>
<feature type="compositionally biased region" description="Basic residues" evidence="1">
    <location>
        <begin position="485"/>
        <end position="494"/>
    </location>
</feature>
<feature type="region of interest" description="Disordered" evidence="1">
    <location>
        <begin position="436"/>
        <end position="494"/>
    </location>
</feature>
<evidence type="ECO:0000313" key="3">
    <source>
        <dbReference type="EMBL" id="KAK7590316.1"/>
    </source>
</evidence>
<evidence type="ECO:0000313" key="4">
    <source>
        <dbReference type="Proteomes" id="UP001367676"/>
    </source>
</evidence>
<organism evidence="3 4">
    <name type="scientific">Parthenolecanium corni</name>
    <dbReference type="NCBI Taxonomy" id="536013"/>
    <lineage>
        <taxon>Eukaryota</taxon>
        <taxon>Metazoa</taxon>
        <taxon>Ecdysozoa</taxon>
        <taxon>Arthropoda</taxon>
        <taxon>Hexapoda</taxon>
        <taxon>Insecta</taxon>
        <taxon>Pterygota</taxon>
        <taxon>Neoptera</taxon>
        <taxon>Paraneoptera</taxon>
        <taxon>Hemiptera</taxon>
        <taxon>Sternorrhyncha</taxon>
        <taxon>Coccoidea</taxon>
        <taxon>Coccidae</taxon>
        <taxon>Parthenolecanium</taxon>
    </lineage>
</organism>
<keyword evidence="4" id="KW-1185">Reference proteome</keyword>
<feature type="region of interest" description="Disordered" evidence="1">
    <location>
        <begin position="1"/>
        <end position="41"/>
    </location>
</feature>
<dbReference type="Pfam" id="PF03399">
    <property type="entry name" value="SAC3_GANP"/>
    <property type="match status" value="1"/>
</dbReference>
<feature type="compositionally biased region" description="Polar residues" evidence="1">
    <location>
        <begin position="262"/>
        <end position="275"/>
    </location>
</feature>
<feature type="compositionally biased region" description="Basic and acidic residues" evidence="1">
    <location>
        <begin position="18"/>
        <end position="36"/>
    </location>
</feature>
<dbReference type="GO" id="GO:0005634">
    <property type="term" value="C:nucleus"/>
    <property type="evidence" value="ECO:0007669"/>
    <property type="project" value="TreeGrafter"/>
</dbReference>
<gene>
    <name evidence="3" type="ORF">V9T40_001929</name>
</gene>
<dbReference type="Gene3D" id="1.25.40.990">
    <property type="match status" value="1"/>
</dbReference>
<dbReference type="EMBL" id="JBBCAQ010000022">
    <property type="protein sequence ID" value="KAK7590316.1"/>
    <property type="molecule type" value="Genomic_DNA"/>
</dbReference>
<dbReference type="PANTHER" id="PTHR12436">
    <property type="entry name" value="80 KDA MCM3-ASSOCIATED PROTEIN"/>
    <property type="match status" value="1"/>
</dbReference>
<accession>A0AAN9TWE6</accession>
<feature type="compositionally biased region" description="Basic residues" evidence="1">
    <location>
        <begin position="410"/>
        <end position="421"/>
    </location>
</feature>
<feature type="domain" description="SAC3/GANP/THP3 conserved" evidence="2">
    <location>
        <begin position="588"/>
        <end position="803"/>
    </location>
</feature>
<name>A0AAN9TWE6_9HEMI</name>
<dbReference type="InterPro" id="IPR045107">
    <property type="entry name" value="SAC3/GANP/THP3"/>
</dbReference>
<feature type="region of interest" description="Disordered" evidence="1">
    <location>
        <begin position="262"/>
        <end position="311"/>
    </location>
</feature>
<protein>
    <recommendedName>
        <fullName evidence="2">SAC3/GANP/THP3 conserved domain-containing protein</fullName>
    </recommendedName>
</protein>
<dbReference type="AlphaFoldDB" id="A0AAN9TWE6"/>
<feature type="compositionally biased region" description="Polar residues" evidence="1">
    <location>
        <begin position="300"/>
        <end position="311"/>
    </location>
</feature>
<feature type="region of interest" description="Disordered" evidence="1">
    <location>
        <begin position="393"/>
        <end position="421"/>
    </location>
</feature>
<sequence length="829" mass="94819">MEKSESCPCGGGFVPSHESCETKNDRGERRTEKMSDKNSPTVGYPWNSSWGSYPFYSMYSNVGYNAQGQSPMQQYYQNPYPNYQYNMMNPQMYQNVLMQQQQQYMRNFLPGGKLGSTNKVDEKKENSEEPLKEVNGEIVPNNEIKDDLPPLPPGSPPKAPPPPEPSTVPPLPMPAVKFNIKNQGAIPPPVPLNGGLFGLSAKQKKRRRNKMMKALKKQQETVKTEDLANNTCTPPPTVATPIKFTPAKFIPKPLLAPSPLFTANNVSPTPQNKTPSPVKEEVKFEPTHVPSKSPVDEPANLSSIPSANQSQNDDYLAQINTAQSSLDMSEWPASLMNYVNRCFQKCVTSKEKDQITKKLKTKIMQDTNSELLWLKDWDNEPLPMLESEISNMSDTPVFKPTPFKNDRFNSHPKQKFQPTKKWKYLNDASAEASNYSRKSFTEGSWHKKNKRKSEDVEDENFIPLKSSPTYNSKREEDRIDSPSKQKNKKFVHTPKKYHYQNNNSVSEYSNGVPPVDKATMDKRAARFSLGNKMNESFDDTKSSGSSKMSLVWNSTLNVSEDRIPESSTEHIIGTCQDIEKQYLRLTSALEASSIRPPEVLRVSLARVKDRWRSNQDYHYACEQLKSIRQDLTVQGIRDKLTIDVYETHARIALEKRDHYEFNQCQSQLKLLYRETNYEWSDNSNEFTCYRILYYIFTKDTIDLTKTIVELTPDERQDPCVSFALKISTACIVNNYKMFFKLYKEAPRMTGYLLDLFVPRIRKTAITSMIKAFRPTLPVPYVTQILGFESDLLCVAFLKEMEMIFVDEECTKIECKNSTSKLPVPVRAAQ</sequence>
<proteinExistence type="predicted"/>
<feature type="compositionally biased region" description="Basic and acidic residues" evidence="1">
    <location>
        <begin position="119"/>
        <end position="135"/>
    </location>
</feature>